<dbReference type="PANTHER" id="PTHR43063:SF1">
    <property type="entry name" value="4FE-4S CLUSTER CONTAINING PARA FAMILY ATPASE PROTEIN"/>
    <property type="match status" value="1"/>
</dbReference>
<sequence length="82" mass="9656">MAIELVKMYNIPFGIIINKDDEKDNIIKKYCIEEEINIIGTIPYNKDTAILYSKGEILYDDLNHKTVFDKLSKEVKEVLFWN</sequence>
<name>A0A645G9H9_9ZZZZ</name>
<evidence type="ECO:0008006" key="2">
    <source>
        <dbReference type="Google" id="ProtNLM"/>
    </source>
</evidence>
<gene>
    <name evidence="1" type="ORF">SDC9_170015</name>
</gene>
<protein>
    <recommendedName>
        <fullName evidence="2">CobQ/CobB/MinD/ParA nucleotide binding domain-containing protein</fullName>
    </recommendedName>
</protein>
<comment type="caution">
    <text evidence="1">The sequence shown here is derived from an EMBL/GenBank/DDBJ whole genome shotgun (WGS) entry which is preliminary data.</text>
</comment>
<accession>A0A645G9H9</accession>
<reference evidence="1" key="1">
    <citation type="submission" date="2019-08" db="EMBL/GenBank/DDBJ databases">
        <authorList>
            <person name="Kucharzyk K."/>
            <person name="Murdoch R.W."/>
            <person name="Higgins S."/>
            <person name="Loffler F."/>
        </authorList>
    </citation>
    <scope>NUCLEOTIDE SEQUENCE</scope>
</reference>
<organism evidence="1">
    <name type="scientific">bioreactor metagenome</name>
    <dbReference type="NCBI Taxonomy" id="1076179"/>
    <lineage>
        <taxon>unclassified sequences</taxon>
        <taxon>metagenomes</taxon>
        <taxon>ecological metagenomes</taxon>
    </lineage>
</organism>
<proteinExistence type="predicted"/>
<dbReference type="PANTHER" id="PTHR43063">
    <property type="entry name" value="4FE-4S CLUSTER CONTAINING PARA FAMILY ATPASE PROTEIN"/>
    <property type="match status" value="1"/>
</dbReference>
<evidence type="ECO:0000313" key="1">
    <source>
        <dbReference type="EMBL" id="MPN22632.1"/>
    </source>
</evidence>
<dbReference type="AlphaFoldDB" id="A0A645G9H9"/>
<dbReference type="EMBL" id="VSSQ01070915">
    <property type="protein sequence ID" value="MPN22632.1"/>
    <property type="molecule type" value="Genomic_DNA"/>
</dbReference>